<proteinExistence type="predicted"/>
<protein>
    <recommendedName>
        <fullName evidence="3">histidine kinase</fullName>
        <ecNumber evidence="3">2.7.13.3</ecNumber>
    </recommendedName>
</protein>
<evidence type="ECO:0000256" key="5">
    <source>
        <dbReference type="ARBA" id="ARBA00022679"/>
    </source>
</evidence>
<keyword evidence="5" id="KW-0808">Transferase</keyword>
<evidence type="ECO:0000256" key="6">
    <source>
        <dbReference type="ARBA" id="ARBA00022692"/>
    </source>
</evidence>
<evidence type="ECO:0000259" key="15">
    <source>
        <dbReference type="PROSITE" id="PS50110"/>
    </source>
</evidence>
<dbReference type="SUPFAM" id="SSF55874">
    <property type="entry name" value="ATPase domain of HSP90 chaperone/DNA topoisomerase II/histidine kinase"/>
    <property type="match status" value="1"/>
</dbReference>
<dbReference type="Gene3D" id="3.30.565.10">
    <property type="entry name" value="Histidine kinase-like ATPase, C-terminal domain"/>
    <property type="match status" value="1"/>
</dbReference>
<dbReference type="FunFam" id="3.30.565.10:FF:000010">
    <property type="entry name" value="Sensor histidine kinase RcsC"/>
    <property type="match status" value="1"/>
</dbReference>
<reference evidence="16" key="1">
    <citation type="submission" date="2020-04" db="EMBL/GenBank/DDBJ databases">
        <authorList>
            <person name="Zhang T."/>
        </authorList>
    </citation>
    <scope>NUCLEOTIDE SEQUENCE</scope>
    <source>
        <strain evidence="16">HKST-UBA02</strain>
    </source>
</reference>
<organism evidence="16 17">
    <name type="scientific">Eiseniibacteriota bacterium</name>
    <dbReference type="NCBI Taxonomy" id="2212470"/>
    <lineage>
        <taxon>Bacteria</taxon>
        <taxon>Candidatus Eiseniibacteriota</taxon>
    </lineage>
</organism>
<evidence type="ECO:0000256" key="10">
    <source>
        <dbReference type="ARBA" id="ARBA00022989"/>
    </source>
</evidence>
<evidence type="ECO:0000256" key="11">
    <source>
        <dbReference type="ARBA" id="ARBA00023012"/>
    </source>
</evidence>
<comment type="subcellular location">
    <subcellularLocation>
        <location evidence="2">Membrane</location>
    </subcellularLocation>
</comment>
<evidence type="ECO:0000256" key="9">
    <source>
        <dbReference type="ARBA" id="ARBA00022840"/>
    </source>
</evidence>
<dbReference type="InterPro" id="IPR005467">
    <property type="entry name" value="His_kinase_dom"/>
</dbReference>
<dbReference type="CDD" id="cd17546">
    <property type="entry name" value="REC_hyHK_CKI1_RcsC-like"/>
    <property type="match status" value="1"/>
</dbReference>
<gene>
    <name evidence="16" type="ORF">KDA27_20430</name>
</gene>
<reference evidence="16" key="2">
    <citation type="journal article" date="2021" name="Microbiome">
        <title>Successional dynamics and alternative stable states in a saline activated sludge microbial community over 9 years.</title>
        <authorList>
            <person name="Wang Y."/>
            <person name="Ye J."/>
            <person name="Ju F."/>
            <person name="Liu L."/>
            <person name="Boyd J.A."/>
            <person name="Deng Y."/>
            <person name="Parks D.H."/>
            <person name="Jiang X."/>
            <person name="Yin X."/>
            <person name="Woodcroft B.J."/>
            <person name="Tyson G.W."/>
            <person name="Hugenholtz P."/>
            <person name="Polz M.F."/>
            <person name="Zhang T."/>
        </authorList>
    </citation>
    <scope>NUCLEOTIDE SEQUENCE</scope>
    <source>
        <strain evidence="16">HKST-UBA02</strain>
    </source>
</reference>
<evidence type="ECO:0000259" key="14">
    <source>
        <dbReference type="PROSITE" id="PS50109"/>
    </source>
</evidence>
<comment type="caution">
    <text evidence="16">The sequence shown here is derived from an EMBL/GenBank/DDBJ whole genome shotgun (WGS) entry which is preliminary data.</text>
</comment>
<dbReference type="Proteomes" id="UP000739538">
    <property type="component" value="Unassembled WGS sequence"/>
</dbReference>
<evidence type="ECO:0000313" key="17">
    <source>
        <dbReference type="Proteomes" id="UP000739538"/>
    </source>
</evidence>
<dbReference type="SUPFAM" id="SSF52172">
    <property type="entry name" value="CheY-like"/>
    <property type="match status" value="1"/>
</dbReference>
<evidence type="ECO:0000256" key="2">
    <source>
        <dbReference type="ARBA" id="ARBA00004370"/>
    </source>
</evidence>
<keyword evidence="6" id="KW-0812">Transmembrane</keyword>
<keyword evidence="8" id="KW-0418">Kinase</keyword>
<dbReference type="EMBL" id="JAGQHS010000148">
    <property type="protein sequence ID" value="MCA9758173.1"/>
    <property type="molecule type" value="Genomic_DNA"/>
</dbReference>
<keyword evidence="11" id="KW-0902">Two-component regulatory system</keyword>
<evidence type="ECO:0000256" key="8">
    <source>
        <dbReference type="ARBA" id="ARBA00022777"/>
    </source>
</evidence>
<name>A0A956NFI8_UNCEI</name>
<keyword evidence="7" id="KW-0547">Nucleotide-binding</keyword>
<evidence type="ECO:0000256" key="7">
    <source>
        <dbReference type="ARBA" id="ARBA00022741"/>
    </source>
</evidence>
<dbReference type="SMART" id="SM00387">
    <property type="entry name" value="HATPase_c"/>
    <property type="match status" value="1"/>
</dbReference>
<feature type="domain" description="Histidine kinase" evidence="14">
    <location>
        <begin position="63"/>
        <end position="310"/>
    </location>
</feature>
<accession>A0A956NFI8</accession>
<dbReference type="Pfam" id="PF02518">
    <property type="entry name" value="HATPase_c"/>
    <property type="match status" value="1"/>
</dbReference>
<dbReference type="GO" id="GO:0000155">
    <property type="term" value="F:phosphorelay sensor kinase activity"/>
    <property type="evidence" value="ECO:0007669"/>
    <property type="project" value="InterPro"/>
</dbReference>
<dbReference type="Pfam" id="PF00512">
    <property type="entry name" value="HisKA"/>
    <property type="match status" value="1"/>
</dbReference>
<dbReference type="AlphaFoldDB" id="A0A956NFI8"/>
<keyword evidence="4 13" id="KW-0597">Phosphoprotein</keyword>
<dbReference type="PANTHER" id="PTHR45339:SF1">
    <property type="entry name" value="HYBRID SIGNAL TRANSDUCTION HISTIDINE KINASE J"/>
    <property type="match status" value="1"/>
</dbReference>
<dbReference type="Gene3D" id="3.40.50.2300">
    <property type="match status" value="1"/>
</dbReference>
<dbReference type="InterPro" id="IPR001789">
    <property type="entry name" value="Sig_transdc_resp-reg_receiver"/>
</dbReference>
<evidence type="ECO:0000256" key="4">
    <source>
        <dbReference type="ARBA" id="ARBA00022553"/>
    </source>
</evidence>
<dbReference type="PANTHER" id="PTHR45339">
    <property type="entry name" value="HYBRID SIGNAL TRANSDUCTION HISTIDINE KINASE J"/>
    <property type="match status" value="1"/>
</dbReference>
<feature type="modified residue" description="4-aspartylphosphate" evidence="13">
    <location>
        <position position="485"/>
    </location>
</feature>
<dbReference type="InterPro" id="IPR036097">
    <property type="entry name" value="HisK_dim/P_sf"/>
</dbReference>
<dbReference type="SMART" id="SM00388">
    <property type="entry name" value="HisKA"/>
    <property type="match status" value="1"/>
</dbReference>
<dbReference type="FunFam" id="1.10.287.130:FF:000004">
    <property type="entry name" value="Ethylene receptor 1"/>
    <property type="match status" value="1"/>
</dbReference>
<evidence type="ECO:0000256" key="1">
    <source>
        <dbReference type="ARBA" id="ARBA00000085"/>
    </source>
</evidence>
<keyword evidence="10" id="KW-1133">Transmembrane helix</keyword>
<dbReference type="InterPro" id="IPR003594">
    <property type="entry name" value="HATPase_dom"/>
</dbReference>
<dbReference type="InterPro" id="IPR004358">
    <property type="entry name" value="Sig_transdc_His_kin-like_C"/>
</dbReference>
<dbReference type="GO" id="GO:0016020">
    <property type="term" value="C:membrane"/>
    <property type="evidence" value="ECO:0007669"/>
    <property type="project" value="UniProtKB-SubCell"/>
</dbReference>
<evidence type="ECO:0000256" key="12">
    <source>
        <dbReference type="ARBA" id="ARBA00023136"/>
    </source>
</evidence>
<evidence type="ECO:0000256" key="13">
    <source>
        <dbReference type="PROSITE-ProRule" id="PRU00169"/>
    </source>
</evidence>
<dbReference type="CDD" id="cd00082">
    <property type="entry name" value="HisKA"/>
    <property type="match status" value="1"/>
</dbReference>
<dbReference type="InterPro" id="IPR011006">
    <property type="entry name" value="CheY-like_superfamily"/>
</dbReference>
<keyword evidence="9" id="KW-0067">ATP-binding</keyword>
<comment type="catalytic activity">
    <reaction evidence="1">
        <text>ATP + protein L-histidine = ADP + protein N-phospho-L-histidine.</text>
        <dbReference type="EC" id="2.7.13.3"/>
    </reaction>
</comment>
<dbReference type="PROSITE" id="PS50110">
    <property type="entry name" value="RESPONSE_REGULATORY"/>
    <property type="match status" value="1"/>
</dbReference>
<dbReference type="SUPFAM" id="SSF47384">
    <property type="entry name" value="Homodimeric domain of signal transducing histidine kinase"/>
    <property type="match status" value="1"/>
</dbReference>
<keyword evidence="12" id="KW-0472">Membrane</keyword>
<feature type="domain" description="Response regulatory" evidence="15">
    <location>
        <begin position="436"/>
        <end position="554"/>
    </location>
</feature>
<dbReference type="GO" id="GO:0005524">
    <property type="term" value="F:ATP binding"/>
    <property type="evidence" value="ECO:0007669"/>
    <property type="project" value="UniProtKB-KW"/>
</dbReference>
<evidence type="ECO:0000256" key="3">
    <source>
        <dbReference type="ARBA" id="ARBA00012438"/>
    </source>
</evidence>
<evidence type="ECO:0000313" key="16">
    <source>
        <dbReference type="EMBL" id="MCA9758173.1"/>
    </source>
</evidence>
<dbReference type="InterPro" id="IPR036890">
    <property type="entry name" value="HATPase_C_sf"/>
</dbReference>
<dbReference type="PRINTS" id="PR00344">
    <property type="entry name" value="BCTRLSENSOR"/>
</dbReference>
<dbReference type="InterPro" id="IPR003661">
    <property type="entry name" value="HisK_dim/P_dom"/>
</dbReference>
<dbReference type="EC" id="2.7.13.3" evidence="3"/>
<dbReference type="SMART" id="SM00448">
    <property type="entry name" value="REC"/>
    <property type="match status" value="1"/>
</dbReference>
<dbReference type="Gene3D" id="1.10.287.130">
    <property type="match status" value="1"/>
</dbReference>
<sequence length="563" mass="60946">MKGGRKAGSERPDPPDVRISELEDVVRALRDQLAVAESAASHSRDAAAHAESANHAKSLFLARMSHEIRTPLNGLLGMLQLLEQSHLDPNQRDAVSTALESGRALLDVLNEILDFSKLEAEKVEIELTSFDLATTVEQILVPAAASVGEKPVALHYLVEPDVPTKVGGDPARIRQILQNLVSNAVKFTESGHVLVRVALGPAFPRPSDVLGMPGDPGPCNANVTGSEDDPLVYLYRISVVDTGIGMNDEQLGRIFDPFSQADASTTRRFGGTGLGLAITRRLAIMMGGTVAVRSKEGQGTIFELQVPLRILGSRNRVETVARAWIAPGSRLFDAVLGAQLSHIGWELTKDVEHAEVSILHMGDTSKSILIRRNKTDGSTRGEADEVSIPCPIQLCRLASALRVSTGKGLHCPTAADDPSRRAFARPTGMLDAGGIHVLVVDDNAINRKVASRLLERLGCQVETVDSGQAALDRLATTPFAIVFMDCMMPEMDGYEAARRIRSEKLDSEGRMAIVALTANALPEERDRCIAAGMDDHLAKPIDFERLWTALSRWSRREQARNVA</sequence>
<dbReference type="PROSITE" id="PS50109">
    <property type="entry name" value="HIS_KIN"/>
    <property type="match status" value="1"/>
</dbReference>
<dbReference type="Pfam" id="PF00072">
    <property type="entry name" value="Response_reg"/>
    <property type="match status" value="1"/>
</dbReference>
<dbReference type="CDD" id="cd16922">
    <property type="entry name" value="HATPase_EvgS-ArcB-TorS-like"/>
    <property type="match status" value="1"/>
</dbReference>